<feature type="chain" id="PRO_5004908874" description="Salivary secreted peptide" evidence="1">
    <location>
        <begin position="27"/>
        <end position="177"/>
    </location>
</feature>
<keyword evidence="1" id="KW-0732">Signal</keyword>
<dbReference type="OrthoDB" id="8192785at2759"/>
<dbReference type="EMBL" id="GAMC01001787">
    <property type="protein sequence ID" value="JAC04769.1"/>
    <property type="molecule type" value="mRNA"/>
</dbReference>
<sequence length="177" mass="19618">MKYCRLALISLPLVAIWLCLLRISTAEIRHEALGDEEQLSVKVVTPKEMNELLKANPNAVEMNSTRTYIEGRSLHPRGRSMITYTLGTGRQTGDDVVATDSSTNDYDDLTTLKVTMRYPSGGGTGATITYVEINVYQSNSNGKAYVTSGGIGQTSIVVVVEAYKTYYFDFYSWVYGK</sequence>
<dbReference type="AlphaFoldDB" id="W8C5F6"/>
<dbReference type="Pfam" id="PF15868">
    <property type="entry name" value="MBF2"/>
    <property type="match status" value="1"/>
</dbReference>
<dbReference type="GeneID" id="101453657"/>
<dbReference type="RefSeq" id="XP_004535157.1">
    <property type="nucleotide sequence ID" value="XM_004535100.3"/>
</dbReference>
<dbReference type="KEGG" id="ccat:101453657"/>
<feature type="signal peptide" evidence="1">
    <location>
        <begin position="1"/>
        <end position="26"/>
    </location>
</feature>
<name>W8C5F6_CERCA</name>
<protein>
    <recommendedName>
        <fullName evidence="3">Salivary secreted peptide</fullName>
    </recommendedName>
</protein>
<dbReference type="InterPro" id="IPR031734">
    <property type="entry name" value="MBF2"/>
</dbReference>
<proteinExistence type="evidence at transcript level"/>
<reference evidence="2" key="1">
    <citation type="submission" date="2013-07" db="EMBL/GenBank/DDBJ databases">
        <authorList>
            <person name="Geib S."/>
        </authorList>
    </citation>
    <scope>NUCLEOTIDE SEQUENCE</scope>
</reference>
<evidence type="ECO:0000313" key="2">
    <source>
        <dbReference type="EMBL" id="JAC04769.1"/>
    </source>
</evidence>
<accession>W8C5F6</accession>
<organism evidence="2">
    <name type="scientific">Ceratitis capitata</name>
    <name type="common">Mediterranean fruit fly</name>
    <name type="synonym">Tephritis capitata</name>
    <dbReference type="NCBI Taxonomy" id="7213"/>
    <lineage>
        <taxon>Eukaryota</taxon>
        <taxon>Metazoa</taxon>
        <taxon>Ecdysozoa</taxon>
        <taxon>Arthropoda</taxon>
        <taxon>Hexapoda</taxon>
        <taxon>Insecta</taxon>
        <taxon>Pterygota</taxon>
        <taxon>Neoptera</taxon>
        <taxon>Endopterygota</taxon>
        <taxon>Diptera</taxon>
        <taxon>Brachycera</taxon>
        <taxon>Muscomorpha</taxon>
        <taxon>Tephritoidea</taxon>
        <taxon>Tephritidae</taxon>
        <taxon>Ceratitis</taxon>
        <taxon>Ceratitis</taxon>
    </lineage>
</organism>
<evidence type="ECO:0000256" key="1">
    <source>
        <dbReference type="SAM" id="SignalP"/>
    </source>
</evidence>
<evidence type="ECO:0008006" key="3">
    <source>
        <dbReference type="Google" id="ProtNLM"/>
    </source>
</evidence>
<reference evidence="2" key="2">
    <citation type="journal article" date="2014" name="BMC Genomics">
        <title>A genomic perspective to assessing quality of mass-reared SIT flies used in Mediterranean fruit fly (Ceratitis capitata) eradication in California.</title>
        <authorList>
            <person name="Calla B."/>
            <person name="Hall B."/>
            <person name="Hou S."/>
            <person name="Geib S.M."/>
        </authorList>
    </citation>
    <scope>NUCLEOTIDE SEQUENCE</scope>
</reference>